<evidence type="ECO:0000313" key="4">
    <source>
        <dbReference type="EMBL" id="GAN77570.1"/>
    </source>
</evidence>
<dbReference type="AlphaFoldDB" id="A0A0D6P716"/>
<dbReference type="InterPro" id="IPR015943">
    <property type="entry name" value="WD40/YVTN_repeat-like_dom_sf"/>
</dbReference>
<dbReference type="SUPFAM" id="SSF50974">
    <property type="entry name" value="Nitrous oxide reductase, N-terminal domain"/>
    <property type="match status" value="1"/>
</dbReference>
<protein>
    <recommendedName>
        <fullName evidence="3">YNCE-like beta-propeller domain-containing protein</fullName>
    </recommendedName>
</protein>
<evidence type="ECO:0000313" key="5">
    <source>
        <dbReference type="Proteomes" id="UP000032680"/>
    </source>
</evidence>
<dbReference type="Proteomes" id="UP000032680">
    <property type="component" value="Unassembled WGS sequence"/>
</dbReference>
<dbReference type="InterPro" id="IPR048433">
    <property type="entry name" value="YNCE-like_beta-prop"/>
</dbReference>
<dbReference type="PANTHER" id="PTHR47197:SF3">
    <property type="entry name" value="DIHYDRO-HEME D1 DEHYDROGENASE"/>
    <property type="match status" value="1"/>
</dbReference>
<dbReference type="InterPro" id="IPR011045">
    <property type="entry name" value="N2O_reductase_N"/>
</dbReference>
<feature type="signal peptide" evidence="2">
    <location>
        <begin position="1"/>
        <end position="30"/>
    </location>
</feature>
<gene>
    <name evidence="4" type="ORF">Asru_0376_03</name>
</gene>
<name>A0A0D6P716_9PROT</name>
<feature type="domain" description="YNCE-like beta-propeller" evidence="3">
    <location>
        <begin position="19"/>
        <end position="316"/>
    </location>
</feature>
<keyword evidence="1 2" id="KW-0732">Signal</keyword>
<organism evidence="4 5">
    <name type="scientific">Acidisphaera rubrifaciens HS-AP3</name>
    <dbReference type="NCBI Taxonomy" id="1231350"/>
    <lineage>
        <taxon>Bacteria</taxon>
        <taxon>Pseudomonadati</taxon>
        <taxon>Pseudomonadota</taxon>
        <taxon>Alphaproteobacteria</taxon>
        <taxon>Acetobacterales</taxon>
        <taxon>Acetobacteraceae</taxon>
        <taxon>Acidisphaera</taxon>
    </lineage>
</organism>
<feature type="chain" id="PRO_5002309582" description="YNCE-like beta-propeller domain-containing protein" evidence="2">
    <location>
        <begin position="31"/>
        <end position="321"/>
    </location>
</feature>
<dbReference type="Gene3D" id="2.130.10.10">
    <property type="entry name" value="YVTN repeat-like/Quinoprotein amine dehydrogenase"/>
    <property type="match status" value="2"/>
</dbReference>
<sequence>MKRPTVPLFSASRMLAVLALACCLGRPAAAHGIALVVNSAGASISVVDMSSRTEIRRIPVLREPHHVALSPDGRSLLVGDSAGNQMLFLDPGTGAVQHTLPIADPYQLGFSPNGRFLTVNGLARNQVDVYDAATMKLLKRFPLASMPSHLAYAPDSSMVFVSLQGTDRLAAIDLTHMQVRWEVPVGRTPAGVMWHEGQVLVADMGADDVAVVDPVDGHVIRRIHTGRGAHQLFLSPDGKLIYVNNRVDGTTVALDARTLEKVRSYRITGGPDCIDFAPDGMLWITERWAQKVAVLNPQTGSISTIAVGRSPHGIFLNARAE</sequence>
<evidence type="ECO:0000259" key="3">
    <source>
        <dbReference type="Pfam" id="PF21783"/>
    </source>
</evidence>
<dbReference type="PANTHER" id="PTHR47197">
    <property type="entry name" value="PROTEIN NIRF"/>
    <property type="match status" value="1"/>
</dbReference>
<evidence type="ECO:0000256" key="2">
    <source>
        <dbReference type="SAM" id="SignalP"/>
    </source>
</evidence>
<dbReference type="EMBL" id="BANB01000376">
    <property type="protein sequence ID" value="GAN77570.1"/>
    <property type="molecule type" value="Genomic_DNA"/>
</dbReference>
<comment type="caution">
    <text evidence="4">The sequence shown here is derived from an EMBL/GenBank/DDBJ whole genome shotgun (WGS) entry which is preliminary data.</text>
</comment>
<dbReference type="Pfam" id="PF21783">
    <property type="entry name" value="YNCE"/>
    <property type="match status" value="1"/>
</dbReference>
<dbReference type="RefSeq" id="WP_048861710.1">
    <property type="nucleotide sequence ID" value="NZ_BANB01000376.1"/>
</dbReference>
<evidence type="ECO:0000256" key="1">
    <source>
        <dbReference type="ARBA" id="ARBA00022729"/>
    </source>
</evidence>
<accession>A0A0D6P716</accession>
<dbReference type="InterPro" id="IPR051200">
    <property type="entry name" value="Host-pathogen_enzymatic-act"/>
</dbReference>
<reference evidence="4 5" key="1">
    <citation type="submission" date="2012-11" db="EMBL/GenBank/DDBJ databases">
        <title>Whole genome sequence of Acidisphaera rubrifaciens HS-AP3.</title>
        <authorList>
            <person name="Azuma Y."/>
            <person name="Higashiura N."/>
            <person name="Hirakawa H."/>
            <person name="Matsushita K."/>
        </authorList>
    </citation>
    <scope>NUCLEOTIDE SEQUENCE [LARGE SCALE GENOMIC DNA]</scope>
    <source>
        <strain evidence="4 5">HS-AP3</strain>
    </source>
</reference>
<keyword evidence="5" id="KW-1185">Reference proteome</keyword>
<proteinExistence type="predicted"/>